<evidence type="ECO:0000313" key="2">
    <source>
        <dbReference type="Proteomes" id="UP000324222"/>
    </source>
</evidence>
<dbReference type="Proteomes" id="UP000324222">
    <property type="component" value="Unassembled WGS sequence"/>
</dbReference>
<organism evidence="1 2">
    <name type="scientific">Portunus trituberculatus</name>
    <name type="common">Swimming crab</name>
    <name type="synonym">Neptunus trituberculatus</name>
    <dbReference type="NCBI Taxonomy" id="210409"/>
    <lineage>
        <taxon>Eukaryota</taxon>
        <taxon>Metazoa</taxon>
        <taxon>Ecdysozoa</taxon>
        <taxon>Arthropoda</taxon>
        <taxon>Crustacea</taxon>
        <taxon>Multicrustacea</taxon>
        <taxon>Malacostraca</taxon>
        <taxon>Eumalacostraca</taxon>
        <taxon>Eucarida</taxon>
        <taxon>Decapoda</taxon>
        <taxon>Pleocyemata</taxon>
        <taxon>Brachyura</taxon>
        <taxon>Eubrachyura</taxon>
        <taxon>Portunoidea</taxon>
        <taxon>Portunidae</taxon>
        <taxon>Portuninae</taxon>
        <taxon>Portunus</taxon>
    </lineage>
</organism>
<dbReference type="EMBL" id="VSRR010000072">
    <property type="protein sequence ID" value="MPC09505.1"/>
    <property type="molecule type" value="Genomic_DNA"/>
</dbReference>
<protein>
    <submittedName>
        <fullName evidence="1">Uncharacterized protein</fullName>
    </submittedName>
</protein>
<evidence type="ECO:0000313" key="1">
    <source>
        <dbReference type="EMBL" id="MPC09505.1"/>
    </source>
</evidence>
<comment type="caution">
    <text evidence="1">The sequence shown here is derived from an EMBL/GenBank/DDBJ whole genome shotgun (WGS) entry which is preliminary data.</text>
</comment>
<accession>A0A5B7CJQ4</accession>
<sequence length="151" mass="16194">MATVNYTTPSPFTEKQSAHVTDYRHQGYLIGAGLATANKKYNKPVPEDLKVVNVALFALGRAAGVTAFSISNQSSGVSHHVSIKHFAAAAGLVMTGIGMEIEARHRARVTVEVCRCLDDLSVTAEDTLRVTTIASTLEKSVISGKMEQVVY</sequence>
<gene>
    <name evidence="1" type="ORF">E2C01_002118</name>
</gene>
<keyword evidence="2" id="KW-1185">Reference proteome</keyword>
<dbReference type="OrthoDB" id="64915at2759"/>
<dbReference type="AlphaFoldDB" id="A0A5B7CJQ4"/>
<proteinExistence type="predicted"/>
<name>A0A5B7CJQ4_PORTR</name>
<reference evidence="1 2" key="1">
    <citation type="submission" date="2019-05" db="EMBL/GenBank/DDBJ databases">
        <title>Another draft genome of Portunus trituberculatus and its Hox gene families provides insights of decapod evolution.</title>
        <authorList>
            <person name="Jeong J.-H."/>
            <person name="Song I."/>
            <person name="Kim S."/>
            <person name="Choi T."/>
            <person name="Kim D."/>
            <person name="Ryu S."/>
            <person name="Kim W."/>
        </authorList>
    </citation>
    <scope>NUCLEOTIDE SEQUENCE [LARGE SCALE GENOMIC DNA]</scope>
    <source>
        <tissue evidence="1">Muscle</tissue>
    </source>
</reference>